<protein>
    <submittedName>
        <fullName evidence="2">Uncharacterized protein</fullName>
    </submittedName>
</protein>
<keyword evidence="3" id="KW-1185">Reference proteome</keyword>
<name>A0A8T1NEX8_CARIL</name>
<keyword evidence="1" id="KW-0472">Membrane</keyword>
<evidence type="ECO:0000256" key="1">
    <source>
        <dbReference type="SAM" id="Phobius"/>
    </source>
</evidence>
<feature type="transmembrane region" description="Helical" evidence="1">
    <location>
        <begin position="12"/>
        <end position="32"/>
    </location>
</feature>
<comment type="caution">
    <text evidence="2">The sequence shown here is derived from an EMBL/GenBank/DDBJ whole genome shotgun (WGS) entry which is preliminary data.</text>
</comment>
<evidence type="ECO:0000313" key="2">
    <source>
        <dbReference type="EMBL" id="KAG6627527.1"/>
    </source>
</evidence>
<keyword evidence="1" id="KW-0812">Transmembrane</keyword>
<dbReference type="Proteomes" id="UP000811609">
    <property type="component" value="Chromosome 15"/>
</dbReference>
<organism evidence="2 3">
    <name type="scientific">Carya illinoinensis</name>
    <name type="common">Pecan</name>
    <dbReference type="NCBI Taxonomy" id="32201"/>
    <lineage>
        <taxon>Eukaryota</taxon>
        <taxon>Viridiplantae</taxon>
        <taxon>Streptophyta</taxon>
        <taxon>Embryophyta</taxon>
        <taxon>Tracheophyta</taxon>
        <taxon>Spermatophyta</taxon>
        <taxon>Magnoliopsida</taxon>
        <taxon>eudicotyledons</taxon>
        <taxon>Gunneridae</taxon>
        <taxon>Pentapetalae</taxon>
        <taxon>rosids</taxon>
        <taxon>fabids</taxon>
        <taxon>Fagales</taxon>
        <taxon>Juglandaceae</taxon>
        <taxon>Carya</taxon>
    </lineage>
</organism>
<dbReference type="AlphaFoldDB" id="A0A8T1NEX8"/>
<reference evidence="2" key="1">
    <citation type="submission" date="2020-12" db="EMBL/GenBank/DDBJ databases">
        <title>WGS assembly of Carya illinoinensis cv. Pawnee.</title>
        <authorList>
            <person name="Platts A."/>
            <person name="Shu S."/>
            <person name="Wright S."/>
            <person name="Barry K."/>
            <person name="Edger P."/>
            <person name="Pires J.C."/>
            <person name="Schmutz J."/>
        </authorList>
    </citation>
    <scope>NUCLEOTIDE SEQUENCE</scope>
    <source>
        <tissue evidence="2">Leaf</tissue>
    </source>
</reference>
<proteinExistence type="predicted"/>
<sequence length="126" mass="14059">MGSHRCYSSNDCIILPALLCSLHCYIFFGSILCSSSTPHQHQVYRAKPKLARIQSWKSKTNLCSSMMCVRHIPEHWACCGSEMRVIAGSSSFSDIDSDTFSRNTQTCSKTLNIKPRRKGVGIEILG</sequence>
<accession>A0A8T1NEX8</accession>
<evidence type="ECO:0000313" key="3">
    <source>
        <dbReference type="Proteomes" id="UP000811609"/>
    </source>
</evidence>
<gene>
    <name evidence="2" type="ORF">CIPAW_15G135300</name>
</gene>
<dbReference type="EMBL" id="CM031823">
    <property type="protein sequence ID" value="KAG6627527.1"/>
    <property type="molecule type" value="Genomic_DNA"/>
</dbReference>
<keyword evidence="1" id="KW-1133">Transmembrane helix</keyword>